<feature type="transmembrane region" description="Helical" evidence="7">
    <location>
        <begin position="53"/>
        <end position="74"/>
    </location>
</feature>
<evidence type="ECO:0000256" key="1">
    <source>
        <dbReference type="ARBA" id="ARBA00004651"/>
    </source>
</evidence>
<feature type="transmembrane region" description="Helical" evidence="7">
    <location>
        <begin position="218"/>
        <end position="237"/>
    </location>
</feature>
<dbReference type="GO" id="GO:0005886">
    <property type="term" value="C:plasma membrane"/>
    <property type="evidence" value="ECO:0007669"/>
    <property type="project" value="UniProtKB-SubCell"/>
</dbReference>
<dbReference type="InterPro" id="IPR002656">
    <property type="entry name" value="Acyl_transf_3_dom"/>
</dbReference>
<dbReference type="GO" id="GO:0009246">
    <property type="term" value="P:enterobacterial common antigen biosynthetic process"/>
    <property type="evidence" value="ECO:0007669"/>
    <property type="project" value="TreeGrafter"/>
</dbReference>
<feature type="transmembrane region" description="Helical" evidence="7">
    <location>
        <begin position="279"/>
        <end position="303"/>
    </location>
</feature>
<dbReference type="GO" id="GO:0016413">
    <property type="term" value="F:O-acetyltransferase activity"/>
    <property type="evidence" value="ECO:0007669"/>
    <property type="project" value="TreeGrafter"/>
</dbReference>
<keyword evidence="5 7" id="KW-1133">Transmembrane helix</keyword>
<accession>A0A7Y0Q5A7</accession>
<keyword evidence="4 7" id="KW-0812">Transmembrane</keyword>
<protein>
    <submittedName>
        <fullName evidence="9">Acyltransferase</fullName>
    </submittedName>
</protein>
<feature type="transmembrane region" description="Helical" evidence="7">
    <location>
        <begin position="137"/>
        <end position="156"/>
    </location>
</feature>
<feature type="transmembrane region" description="Helical" evidence="7">
    <location>
        <begin position="186"/>
        <end position="206"/>
    </location>
</feature>
<evidence type="ECO:0000256" key="6">
    <source>
        <dbReference type="ARBA" id="ARBA00023136"/>
    </source>
</evidence>
<keyword evidence="9" id="KW-0808">Transferase</keyword>
<keyword evidence="6 7" id="KW-0472">Membrane</keyword>
<dbReference type="PANTHER" id="PTHR40074">
    <property type="entry name" value="O-ACETYLTRANSFERASE WECH"/>
    <property type="match status" value="1"/>
</dbReference>
<keyword evidence="10" id="KW-1185">Reference proteome</keyword>
<evidence type="ECO:0000256" key="3">
    <source>
        <dbReference type="ARBA" id="ARBA00022475"/>
    </source>
</evidence>
<dbReference type="EMBL" id="JABBXH010000002">
    <property type="protein sequence ID" value="NMP30844.1"/>
    <property type="molecule type" value="Genomic_DNA"/>
</dbReference>
<keyword evidence="9" id="KW-0012">Acyltransferase</keyword>
<gene>
    <name evidence="9" type="ORF">HII17_04645</name>
</gene>
<evidence type="ECO:0000259" key="8">
    <source>
        <dbReference type="Pfam" id="PF01757"/>
    </source>
</evidence>
<feature type="transmembrane region" description="Helical" evidence="7">
    <location>
        <begin position="163"/>
        <end position="180"/>
    </location>
</feature>
<keyword evidence="3" id="KW-1003">Cell membrane</keyword>
<dbReference type="AlphaFoldDB" id="A0A7Y0Q5A7"/>
<feature type="transmembrane region" description="Helical" evidence="7">
    <location>
        <begin position="12"/>
        <end position="33"/>
    </location>
</feature>
<evidence type="ECO:0000313" key="10">
    <source>
        <dbReference type="Proteomes" id="UP000568664"/>
    </source>
</evidence>
<dbReference type="RefSeq" id="WP_169074198.1">
    <property type="nucleotide sequence ID" value="NZ_JABBXH010000002.1"/>
</dbReference>
<comment type="subcellular location">
    <subcellularLocation>
        <location evidence="1">Cell membrane</location>
        <topology evidence="1">Multi-pass membrane protein</topology>
    </subcellularLocation>
</comment>
<organism evidence="9 10">
    <name type="scientific">Thalassotalea algicola</name>
    <dbReference type="NCBI Taxonomy" id="2716224"/>
    <lineage>
        <taxon>Bacteria</taxon>
        <taxon>Pseudomonadati</taxon>
        <taxon>Pseudomonadota</taxon>
        <taxon>Gammaproteobacteria</taxon>
        <taxon>Alteromonadales</taxon>
        <taxon>Colwelliaceae</taxon>
        <taxon>Thalassotalea</taxon>
    </lineage>
</organism>
<reference evidence="9 10" key="1">
    <citation type="submission" date="2020-04" db="EMBL/GenBank/DDBJ databases">
        <title>Thalassotalea sp. M1531, isolated from the surface of marine red alga.</title>
        <authorList>
            <person name="Pang L."/>
            <person name="Lu D.-C."/>
        </authorList>
    </citation>
    <scope>NUCLEOTIDE SEQUENCE [LARGE SCALE GENOMIC DNA]</scope>
    <source>
        <strain evidence="9 10">M1531</strain>
    </source>
</reference>
<feature type="transmembrane region" description="Helical" evidence="7">
    <location>
        <begin position="315"/>
        <end position="338"/>
    </location>
</feature>
<comment type="similarity">
    <text evidence="2">Belongs to the acyltransferase 3 family.</text>
</comment>
<dbReference type="Proteomes" id="UP000568664">
    <property type="component" value="Unassembled WGS sequence"/>
</dbReference>
<evidence type="ECO:0000256" key="4">
    <source>
        <dbReference type="ARBA" id="ARBA00022692"/>
    </source>
</evidence>
<evidence type="ECO:0000256" key="7">
    <source>
        <dbReference type="SAM" id="Phobius"/>
    </source>
</evidence>
<name>A0A7Y0Q5A7_9GAMM</name>
<feature type="transmembrane region" description="Helical" evidence="7">
    <location>
        <begin position="86"/>
        <end position="107"/>
    </location>
</feature>
<evidence type="ECO:0000256" key="5">
    <source>
        <dbReference type="ARBA" id="ARBA00022989"/>
    </source>
</evidence>
<dbReference type="Pfam" id="PF01757">
    <property type="entry name" value="Acyl_transf_3"/>
    <property type="match status" value="1"/>
</dbReference>
<comment type="caution">
    <text evidence="9">The sequence shown here is derived from an EMBL/GenBank/DDBJ whole genome shotgun (WGS) entry which is preliminary data.</text>
</comment>
<sequence>MTNSPNFIQHLHAFRGFAILNVVGAHAWSFMIFWTGGLNVDGLKWLFWLTETIFHGSTLYFAIISGLLFSRVLAGRDWSAFYQSKLINVLLPYIVTSFALTALYWQFYIQDPAFENTIISYFEVVAKNLVIGKADIHFWYIPVLMVMFLTTPLLTFIQNKSNVLTCLIILIPLVISRSPFPDFIKPQTFIYFIGAYMLGMAIGANYQKVEEQVAKYQQWLIVIALATSCALFLLYVGDYQHSGFYSIRQTLVYLQKVAICLVVLYWLSRFEHDLPKWLLTLGTYAFAIFFLHVVFIGIVITNVREWLDSSRTVELVALFGSVNFIAGIGGSIVLAAIVKRFLGKHSKKFVGV</sequence>
<feature type="transmembrane region" description="Helical" evidence="7">
    <location>
        <begin position="249"/>
        <end position="267"/>
    </location>
</feature>
<dbReference type="PANTHER" id="PTHR40074:SF2">
    <property type="entry name" value="O-ACETYLTRANSFERASE WECH"/>
    <property type="match status" value="1"/>
</dbReference>
<feature type="domain" description="Acyltransferase 3" evidence="8">
    <location>
        <begin position="11"/>
        <end position="337"/>
    </location>
</feature>
<evidence type="ECO:0000313" key="9">
    <source>
        <dbReference type="EMBL" id="NMP30844.1"/>
    </source>
</evidence>
<evidence type="ECO:0000256" key="2">
    <source>
        <dbReference type="ARBA" id="ARBA00007400"/>
    </source>
</evidence>
<proteinExistence type="inferred from homology"/>